<dbReference type="Proteomes" id="UP001501734">
    <property type="component" value="Unassembled WGS sequence"/>
</dbReference>
<evidence type="ECO:0000256" key="11">
    <source>
        <dbReference type="ARBA" id="ARBA00022960"/>
    </source>
</evidence>
<dbReference type="Gene3D" id="3.40.50.720">
    <property type="entry name" value="NAD(P)-binding Rossmann-like Domain"/>
    <property type="match status" value="1"/>
</dbReference>
<dbReference type="SUPFAM" id="SSF53623">
    <property type="entry name" value="MurD-like peptide ligases, catalytic domain"/>
    <property type="match status" value="1"/>
</dbReference>
<evidence type="ECO:0000259" key="20">
    <source>
        <dbReference type="Pfam" id="PF08245"/>
    </source>
</evidence>
<keyword evidence="10 17" id="KW-0067">ATP-binding</keyword>
<evidence type="ECO:0000313" key="22">
    <source>
        <dbReference type="Proteomes" id="UP001501734"/>
    </source>
</evidence>
<dbReference type="InterPro" id="IPR036565">
    <property type="entry name" value="Mur-like_cat_sf"/>
</dbReference>
<protein>
    <recommendedName>
        <fullName evidence="6 17">UDP-N-acetylmuramoylalanine--D-glutamate ligase</fullName>
        <ecNumber evidence="5 17">6.3.2.9</ecNumber>
    </recommendedName>
    <alternativeName>
        <fullName evidence="15 17">D-glutamic acid-adding enzyme</fullName>
    </alternativeName>
    <alternativeName>
        <fullName evidence="14 17">UDP-N-acetylmuramoyl-L-alanyl-D-glutamate synthetase</fullName>
    </alternativeName>
</protein>
<dbReference type="Pfam" id="PF21799">
    <property type="entry name" value="MurD-like_N"/>
    <property type="match status" value="1"/>
</dbReference>
<evidence type="ECO:0000256" key="17">
    <source>
        <dbReference type="HAMAP-Rule" id="MF_00639"/>
    </source>
</evidence>
<evidence type="ECO:0000313" key="21">
    <source>
        <dbReference type="EMBL" id="GAA4069098.1"/>
    </source>
</evidence>
<reference evidence="22" key="1">
    <citation type="journal article" date="2019" name="Int. J. Syst. Evol. Microbiol.">
        <title>The Global Catalogue of Microorganisms (GCM) 10K type strain sequencing project: providing services to taxonomists for standard genome sequencing and annotation.</title>
        <authorList>
            <consortium name="The Broad Institute Genomics Platform"/>
            <consortium name="The Broad Institute Genome Sequencing Center for Infectious Disease"/>
            <person name="Wu L."/>
            <person name="Ma J."/>
        </authorList>
    </citation>
    <scope>NUCLEOTIDE SEQUENCE [LARGE SCALE GENOMIC DNA]</scope>
    <source>
        <strain evidence="22">JCM 17250</strain>
    </source>
</reference>
<evidence type="ECO:0000256" key="1">
    <source>
        <dbReference type="ARBA" id="ARBA00002734"/>
    </source>
</evidence>
<comment type="similarity">
    <text evidence="4 17">Belongs to the MurCDEF family.</text>
</comment>
<dbReference type="InterPro" id="IPR005762">
    <property type="entry name" value="MurD"/>
</dbReference>
<dbReference type="PANTHER" id="PTHR43692:SF1">
    <property type="entry name" value="UDP-N-ACETYLMURAMOYLALANINE--D-GLUTAMATE LIGASE"/>
    <property type="match status" value="1"/>
</dbReference>
<feature type="binding site" evidence="17">
    <location>
        <begin position="118"/>
        <end position="124"/>
    </location>
    <ligand>
        <name>ATP</name>
        <dbReference type="ChEBI" id="CHEBI:30616"/>
    </ligand>
</feature>
<gene>
    <name evidence="17 21" type="primary">murD</name>
    <name evidence="21" type="ORF">GCM10022410_13750</name>
</gene>
<dbReference type="EMBL" id="BAABDL010000072">
    <property type="protein sequence ID" value="GAA4069098.1"/>
    <property type="molecule type" value="Genomic_DNA"/>
</dbReference>
<keyword evidence="8 17" id="KW-0436">Ligase</keyword>
<keyword evidence="17 18" id="KW-0132">Cell division</keyword>
<dbReference type="GO" id="GO:0016874">
    <property type="term" value="F:ligase activity"/>
    <property type="evidence" value="ECO:0007669"/>
    <property type="project" value="UniProtKB-KW"/>
</dbReference>
<dbReference type="RefSeq" id="WP_344911622.1">
    <property type="nucleotide sequence ID" value="NZ_BAABDL010000072.1"/>
</dbReference>
<evidence type="ECO:0000256" key="13">
    <source>
        <dbReference type="ARBA" id="ARBA00023316"/>
    </source>
</evidence>
<dbReference type="Pfam" id="PF08245">
    <property type="entry name" value="Mur_ligase_M"/>
    <property type="match status" value="1"/>
</dbReference>
<dbReference type="Gene3D" id="3.40.1190.10">
    <property type="entry name" value="Mur-like, catalytic domain"/>
    <property type="match status" value="1"/>
</dbReference>
<evidence type="ECO:0000256" key="16">
    <source>
        <dbReference type="ARBA" id="ARBA00047632"/>
    </source>
</evidence>
<evidence type="ECO:0000256" key="15">
    <source>
        <dbReference type="ARBA" id="ARBA00032324"/>
    </source>
</evidence>
<dbReference type="SUPFAM" id="SSF53244">
    <property type="entry name" value="MurD-like peptide ligases, peptide-binding domain"/>
    <property type="match status" value="1"/>
</dbReference>
<comment type="function">
    <text evidence="1 17 18">Cell wall formation. Catalyzes the addition of glutamate to the nucleotide precursor UDP-N-acetylmuramoyl-L-alanine (UMA).</text>
</comment>
<accession>A0ABP7VK78</accession>
<keyword evidence="7 17" id="KW-0963">Cytoplasm</keyword>
<keyword evidence="22" id="KW-1185">Reference proteome</keyword>
<evidence type="ECO:0000256" key="7">
    <source>
        <dbReference type="ARBA" id="ARBA00022490"/>
    </source>
</evidence>
<comment type="subcellular location">
    <subcellularLocation>
        <location evidence="2 17 18">Cytoplasm</location>
    </subcellularLocation>
</comment>
<sequence length="448" mass="49491">MNQLNNFPFKRVLVLGLAKSGLATCHVLLRNGIDVIANDFKADANDPGLIELTTKGVQIIVGAHPLSLLTGVDLVIKSPGIPYHNELVKHALDQSLPVWTEIELLNYLTNQPIVGITGSNGKTTTTMLINDMLKRSQQKPKIAGNIGTVAVEVAEQLNVDETLVLELSSFQLMGVDQFQPKVAVLLNLFEAHLDYHGDFNHYQAAKAKIFAQQTEEDFLVYNADDDRVVELIQSSKAQRLPFSLKHKQPHGIWIDDRSVYFKEQHMIDLDKIRLVGEHNLENALASIGASMLVGANKAGIEQTLTTFTGVEHRLQFVLEKQGRQFYNDSKATNILASSKALSSFKQPTLLIAGGLDRGNDFDELIPFLSNVKGMYLYGETASKLAEAGKKSGIKQIKQAETLEEMVYAAFEASAPGDVILLSPACASWDQFKTFEERGDMFVELVHTL</sequence>
<evidence type="ECO:0000256" key="3">
    <source>
        <dbReference type="ARBA" id="ARBA00004752"/>
    </source>
</evidence>
<dbReference type="Pfam" id="PF02875">
    <property type="entry name" value="Mur_ligase_C"/>
    <property type="match status" value="1"/>
</dbReference>
<evidence type="ECO:0000256" key="10">
    <source>
        <dbReference type="ARBA" id="ARBA00022840"/>
    </source>
</evidence>
<dbReference type="PANTHER" id="PTHR43692">
    <property type="entry name" value="UDP-N-ACETYLMURAMOYLALANINE--D-GLUTAMATE LIGASE"/>
    <property type="match status" value="1"/>
</dbReference>
<dbReference type="HAMAP" id="MF_00639">
    <property type="entry name" value="MurD"/>
    <property type="match status" value="1"/>
</dbReference>
<dbReference type="EC" id="6.3.2.9" evidence="5 17"/>
<comment type="caution">
    <text evidence="21">The sequence shown here is derived from an EMBL/GenBank/DDBJ whole genome shotgun (WGS) entry which is preliminary data.</text>
</comment>
<keyword evidence="17 18" id="KW-0131">Cell cycle</keyword>
<evidence type="ECO:0000256" key="2">
    <source>
        <dbReference type="ARBA" id="ARBA00004496"/>
    </source>
</evidence>
<keyword evidence="12 17" id="KW-0573">Peptidoglycan synthesis</keyword>
<evidence type="ECO:0000256" key="6">
    <source>
        <dbReference type="ARBA" id="ARBA00015655"/>
    </source>
</evidence>
<evidence type="ECO:0000256" key="4">
    <source>
        <dbReference type="ARBA" id="ARBA00010416"/>
    </source>
</evidence>
<keyword evidence="13 17" id="KW-0961">Cell wall biogenesis/degradation</keyword>
<dbReference type="InterPro" id="IPR036615">
    <property type="entry name" value="Mur_ligase_C_dom_sf"/>
</dbReference>
<evidence type="ECO:0000259" key="19">
    <source>
        <dbReference type="Pfam" id="PF02875"/>
    </source>
</evidence>
<comment type="pathway">
    <text evidence="3 17 18">Cell wall biogenesis; peptidoglycan biosynthesis.</text>
</comment>
<feature type="domain" description="Mur ligase C-terminal" evidence="19">
    <location>
        <begin position="312"/>
        <end position="425"/>
    </location>
</feature>
<proteinExistence type="inferred from homology"/>
<dbReference type="NCBIfam" id="TIGR01087">
    <property type="entry name" value="murD"/>
    <property type="match status" value="1"/>
</dbReference>
<evidence type="ECO:0000256" key="8">
    <source>
        <dbReference type="ARBA" id="ARBA00022598"/>
    </source>
</evidence>
<dbReference type="Gene3D" id="3.90.190.20">
    <property type="entry name" value="Mur ligase, C-terminal domain"/>
    <property type="match status" value="1"/>
</dbReference>
<evidence type="ECO:0000256" key="9">
    <source>
        <dbReference type="ARBA" id="ARBA00022741"/>
    </source>
</evidence>
<dbReference type="SUPFAM" id="SSF51984">
    <property type="entry name" value="MurCD N-terminal domain"/>
    <property type="match status" value="1"/>
</dbReference>
<evidence type="ECO:0000256" key="5">
    <source>
        <dbReference type="ARBA" id="ARBA00012212"/>
    </source>
</evidence>
<evidence type="ECO:0000256" key="14">
    <source>
        <dbReference type="ARBA" id="ARBA00030398"/>
    </source>
</evidence>
<keyword evidence="9 17" id="KW-0547">Nucleotide-binding</keyword>
<organism evidence="21 22">
    <name type="scientific">Amphibacillus indicireducens</name>
    <dbReference type="NCBI Taxonomy" id="1076330"/>
    <lineage>
        <taxon>Bacteria</taxon>
        <taxon>Bacillati</taxon>
        <taxon>Bacillota</taxon>
        <taxon>Bacilli</taxon>
        <taxon>Bacillales</taxon>
        <taxon>Bacillaceae</taxon>
        <taxon>Amphibacillus</taxon>
    </lineage>
</organism>
<dbReference type="InterPro" id="IPR013221">
    <property type="entry name" value="Mur_ligase_cen"/>
</dbReference>
<evidence type="ECO:0000256" key="12">
    <source>
        <dbReference type="ARBA" id="ARBA00022984"/>
    </source>
</evidence>
<evidence type="ECO:0000256" key="18">
    <source>
        <dbReference type="RuleBase" id="RU003664"/>
    </source>
</evidence>
<comment type="catalytic activity">
    <reaction evidence="16 17 18">
        <text>UDP-N-acetyl-alpha-D-muramoyl-L-alanine + D-glutamate + ATP = UDP-N-acetyl-alpha-D-muramoyl-L-alanyl-D-glutamate + ADP + phosphate + H(+)</text>
        <dbReference type="Rhea" id="RHEA:16429"/>
        <dbReference type="ChEBI" id="CHEBI:15378"/>
        <dbReference type="ChEBI" id="CHEBI:29986"/>
        <dbReference type="ChEBI" id="CHEBI:30616"/>
        <dbReference type="ChEBI" id="CHEBI:43474"/>
        <dbReference type="ChEBI" id="CHEBI:83898"/>
        <dbReference type="ChEBI" id="CHEBI:83900"/>
        <dbReference type="ChEBI" id="CHEBI:456216"/>
        <dbReference type="EC" id="6.3.2.9"/>
    </reaction>
</comment>
<feature type="domain" description="Mur ligase central" evidence="20">
    <location>
        <begin position="116"/>
        <end position="289"/>
    </location>
</feature>
<name>A0ABP7VK78_9BACI</name>
<dbReference type="InterPro" id="IPR004101">
    <property type="entry name" value="Mur_ligase_C"/>
</dbReference>
<keyword evidence="11 17" id="KW-0133">Cell shape</keyword>